<sequence>MNKGIREELRVLGDIGPKDTIVKTMQNGKLEDRELTKGDRIRFNVKNKKLGVINGTEAQVEKISQSRNDGSLNFHVVLEDGRRLNFNEKYYNSFDHAYAMTVHKSQGLDRPGFRRHLRAIINGSERGVYGEQA</sequence>
<proteinExistence type="predicted"/>
<protein>
    <recommendedName>
        <fullName evidence="3">UvrD-like helicase C-terminal domain-containing protein</fullName>
    </recommendedName>
</protein>
<dbReference type="InterPro" id="IPR027417">
    <property type="entry name" value="P-loop_NTPase"/>
</dbReference>
<gene>
    <name evidence="1" type="ORF">AAE039_19035</name>
</gene>
<comment type="caution">
    <text evidence="1">The sequence shown here is derived from an EMBL/GenBank/DDBJ whole genome shotgun (WGS) entry which is preliminary data.</text>
</comment>
<dbReference type="SUPFAM" id="SSF52540">
    <property type="entry name" value="P-loop containing nucleoside triphosphate hydrolases"/>
    <property type="match status" value="1"/>
</dbReference>
<dbReference type="Gene3D" id="2.30.30.940">
    <property type="match status" value="1"/>
</dbReference>
<evidence type="ECO:0000313" key="1">
    <source>
        <dbReference type="EMBL" id="MEL3955646.1"/>
    </source>
</evidence>
<dbReference type="Gene3D" id="3.40.50.300">
    <property type="entry name" value="P-loop containing nucleotide triphosphate hydrolases"/>
    <property type="match status" value="1"/>
</dbReference>
<feature type="non-terminal residue" evidence="1">
    <location>
        <position position="133"/>
    </location>
</feature>
<name>A0ABU9JS29_9GAMM</name>
<reference evidence="1 2" key="1">
    <citation type="submission" date="2024-04" db="EMBL/GenBank/DDBJ databases">
        <title>Bacterial endophytes with biocontrol capabilities against important plant pathogens.</title>
        <authorList>
            <person name="Alayande K.A."/>
        </authorList>
    </citation>
    <scope>NUCLEOTIDE SEQUENCE [LARGE SCALE GENOMIC DNA]</scope>
    <source>
        <strain evidence="1 2">KV22</strain>
    </source>
</reference>
<organism evidence="1 2">
    <name type="scientific">Stenotrophomonas bentonitica</name>
    <dbReference type="NCBI Taxonomy" id="1450134"/>
    <lineage>
        <taxon>Bacteria</taxon>
        <taxon>Pseudomonadati</taxon>
        <taxon>Pseudomonadota</taxon>
        <taxon>Gammaproteobacteria</taxon>
        <taxon>Lysobacterales</taxon>
        <taxon>Lysobacteraceae</taxon>
        <taxon>Stenotrophomonas</taxon>
    </lineage>
</organism>
<dbReference type="EMBL" id="JBBYHY010000025">
    <property type="protein sequence ID" value="MEL3955646.1"/>
    <property type="molecule type" value="Genomic_DNA"/>
</dbReference>
<evidence type="ECO:0008006" key="3">
    <source>
        <dbReference type="Google" id="ProtNLM"/>
    </source>
</evidence>
<accession>A0ABU9JS29</accession>
<evidence type="ECO:0000313" key="2">
    <source>
        <dbReference type="Proteomes" id="UP001455088"/>
    </source>
</evidence>
<keyword evidence="2" id="KW-1185">Reference proteome</keyword>
<dbReference type="Proteomes" id="UP001455088">
    <property type="component" value="Unassembled WGS sequence"/>
</dbReference>